<dbReference type="Pfam" id="PF01584">
    <property type="entry name" value="CheW"/>
    <property type="match status" value="1"/>
</dbReference>
<dbReference type="Gene3D" id="2.30.30.40">
    <property type="entry name" value="SH3 Domains"/>
    <property type="match status" value="1"/>
</dbReference>
<dbReference type="InterPro" id="IPR002545">
    <property type="entry name" value="CheW-lke_dom"/>
</dbReference>
<dbReference type="GO" id="GO:0007165">
    <property type="term" value="P:signal transduction"/>
    <property type="evidence" value="ECO:0007669"/>
    <property type="project" value="InterPro"/>
</dbReference>
<evidence type="ECO:0000313" key="3">
    <source>
        <dbReference type="EMBL" id="RDI39684.1"/>
    </source>
</evidence>
<name>A0A370GB19_GLULI</name>
<dbReference type="InterPro" id="IPR036061">
    <property type="entry name" value="CheW-like_dom_sf"/>
</dbReference>
<keyword evidence="4" id="KW-1185">Reference proteome</keyword>
<dbReference type="SMART" id="SM00260">
    <property type="entry name" value="CheW"/>
    <property type="match status" value="1"/>
</dbReference>
<dbReference type="Proteomes" id="UP000562982">
    <property type="component" value="Unassembled WGS sequence"/>
</dbReference>
<dbReference type="Gene3D" id="2.40.50.180">
    <property type="entry name" value="CheA-289, Domain 4"/>
    <property type="match status" value="1"/>
</dbReference>
<reference evidence="3 4" key="1">
    <citation type="submission" date="2018-07" db="EMBL/GenBank/DDBJ databases">
        <title>Genomic Encyclopedia of Type Strains, Phase IV (KMG-IV): sequencing the most valuable type-strain genomes for metagenomic binning, comparative biology and taxonomic classification.</title>
        <authorList>
            <person name="Goeker M."/>
        </authorList>
    </citation>
    <scope>NUCLEOTIDE SEQUENCE [LARGE SCALE GENOMIC DNA]</scope>
    <source>
        <strain evidence="3 4">DSM 5603</strain>
    </source>
</reference>
<evidence type="ECO:0000259" key="1">
    <source>
        <dbReference type="PROSITE" id="PS50851"/>
    </source>
</evidence>
<accession>A0A370GB19</accession>
<protein>
    <submittedName>
        <fullName evidence="2 3">Chemotaxis protein CheW</fullName>
    </submittedName>
</protein>
<dbReference type="EMBL" id="QQAW01000002">
    <property type="protein sequence ID" value="RDI39684.1"/>
    <property type="molecule type" value="Genomic_DNA"/>
</dbReference>
<dbReference type="Proteomes" id="UP000254958">
    <property type="component" value="Unassembled WGS sequence"/>
</dbReference>
<feature type="domain" description="CheW-like" evidence="1">
    <location>
        <begin position="9"/>
        <end position="154"/>
    </location>
</feature>
<proteinExistence type="predicted"/>
<evidence type="ECO:0000313" key="4">
    <source>
        <dbReference type="Proteomes" id="UP000254958"/>
    </source>
</evidence>
<dbReference type="AlphaFoldDB" id="A0A370GB19"/>
<dbReference type="SUPFAM" id="SSF50341">
    <property type="entry name" value="CheW-like"/>
    <property type="match status" value="1"/>
</dbReference>
<organism evidence="3 4">
    <name type="scientific">Gluconacetobacter liquefaciens</name>
    <name type="common">Acetobacter liquefaciens</name>
    <dbReference type="NCBI Taxonomy" id="89584"/>
    <lineage>
        <taxon>Bacteria</taxon>
        <taxon>Pseudomonadati</taxon>
        <taxon>Pseudomonadota</taxon>
        <taxon>Alphaproteobacteria</taxon>
        <taxon>Acetobacterales</taxon>
        <taxon>Acetobacteraceae</taxon>
        <taxon>Gluconacetobacter</taxon>
    </lineage>
</organism>
<evidence type="ECO:0000313" key="2">
    <source>
        <dbReference type="EMBL" id="MBB2185872.1"/>
    </source>
</evidence>
<dbReference type="GO" id="GO:0006935">
    <property type="term" value="P:chemotaxis"/>
    <property type="evidence" value="ECO:0007669"/>
    <property type="project" value="InterPro"/>
</dbReference>
<sequence>MEGSKAPVSVAVVIFRLVDTCYGLPAPAVRECMSMPALVRPAGTPAPVLGFFRLGAEGVVAIDLAALLGLRNWSVPDDDAMLYRPLLLCGPAAGVKVAFMVDSVLDVRQMAGAVTALPAEGVPAGGWLTGEVELAGGMTALLMDPDRLLMERERRRIESLALDAALRDALWERADG</sequence>
<dbReference type="OrthoDB" id="7281509at2"/>
<comment type="caution">
    <text evidence="3">The sequence shown here is derived from an EMBL/GenBank/DDBJ whole genome shotgun (WGS) entry which is preliminary data.</text>
</comment>
<gene>
    <name evidence="3" type="ORF">C7453_102478</name>
    <name evidence="2" type="ORF">HLH32_05655</name>
</gene>
<dbReference type="RefSeq" id="WP_114726524.1">
    <property type="nucleotide sequence ID" value="NZ_BJMI01000001.1"/>
</dbReference>
<dbReference type="EMBL" id="JABEQI010000002">
    <property type="protein sequence ID" value="MBB2185872.1"/>
    <property type="molecule type" value="Genomic_DNA"/>
</dbReference>
<reference evidence="2 5" key="2">
    <citation type="submission" date="2020-04" db="EMBL/GenBank/DDBJ databases">
        <title>Description of novel Gluconacetobacter.</title>
        <authorList>
            <person name="Sombolestani A."/>
        </authorList>
    </citation>
    <scope>NUCLEOTIDE SEQUENCE [LARGE SCALE GENOMIC DNA]</scope>
    <source>
        <strain evidence="2 5">LMG 1382</strain>
    </source>
</reference>
<dbReference type="PROSITE" id="PS50851">
    <property type="entry name" value="CHEW"/>
    <property type="match status" value="1"/>
</dbReference>
<evidence type="ECO:0000313" key="5">
    <source>
        <dbReference type="Proteomes" id="UP000562982"/>
    </source>
</evidence>